<accession>A0A067JDH1</accession>
<feature type="region of interest" description="Disordered" evidence="1">
    <location>
        <begin position="193"/>
        <end position="220"/>
    </location>
</feature>
<gene>
    <name evidence="2" type="ORF">JCGZ_03540</name>
</gene>
<organism evidence="2 3">
    <name type="scientific">Jatropha curcas</name>
    <name type="common">Barbados nut</name>
    <dbReference type="NCBI Taxonomy" id="180498"/>
    <lineage>
        <taxon>Eukaryota</taxon>
        <taxon>Viridiplantae</taxon>
        <taxon>Streptophyta</taxon>
        <taxon>Embryophyta</taxon>
        <taxon>Tracheophyta</taxon>
        <taxon>Spermatophyta</taxon>
        <taxon>Magnoliopsida</taxon>
        <taxon>eudicotyledons</taxon>
        <taxon>Gunneridae</taxon>
        <taxon>Pentapetalae</taxon>
        <taxon>rosids</taxon>
        <taxon>fabids</taxon>
        <taxon>Malpighiales</taxon>
        <taxon>Euphorbiaceae</taxon>
        <taxon>Crotonoideae</taxon>
        <taxon>Jatropheae</taxon>
        <taxon>Jatropha</taxon>
    </lineage>
</organism>
<evidence type="ECO:0000256" key="1">
    <source>
        <dbReference type="SAM" id="MobiDB-lite"/>
    </source>
</evidence>
<keyword evidence="3" id="KW-1185">Reference proteome</keyword>
<dbReference type="EMBL" id="KK915558">
    <property type="protein sequence ID" value="KDP21877.1"/>
    <property type="molecule type" value="Genomic_DNA"/>
</dbReference>
<dbReference type="AlphaFoldDB" id="A0A067JDH1"/>
<proteinExistence type="predicted"/>
<name>A0A067JDH1_JATCU</name>
<protein>
    <submittedName>
        <fullName evidence="2">Uncharacterized protein</fullName>
    </submittedName>
</protein>
<evidence type="ECO:0000313" key="2">
    <source>
        <dbReference type="EMBL" id="KDP21877.1"/>
    </source>
</evidence>
<reference evidence="2 3" key="1">
    <citation type="journal article" date="2014" name="PLoS ONE">
        <title>Global Analysis of Gene Expression Profiles in Physic Nut (Jatropha curcas L.) Seedlings Exposed to Salt Stress.</title>
        <authorList>
            <person name="Zhang L."/>
            <person name="Zhang C."/>
            <person name="Wu P."/>
            <person name="Chen Y."/>
            <person name="Li M."/>
            <person name="Jiang H."/>
            <person name="Wu G."/>
        </authorList>
    </citation>
    <scope>NUCLEOTIDE SEQUENCE [LARGE SCALE GENOMIC DNA]</scope>
    <source>
        <strain evidence="3">cv. GZQX0401</strain>
        <tissue evidence="2">Young leaves</tissue>
    </source>
</reference>
<dbReference type="Proteomes" id="UP000027138">
    <property type="component" value="Unassembled WGS sequence"/>
</dbReference>
<sequence length="220" mass="24570">MRSCIKNGVLSKLPIDSSRPIPGGFVDQDCEYHQCKGHSANDCFKLRHDIQNLIDSGKITKPSERSKPSTRNNPLPQYQFNYPSHKSQTGGLVNAIGSGLPEELVLAEAELEERMCAMLNIWNDCNSEEEVERKPVKVEIEKSITIKIGEIPDNEDEQSLTRSGRVYNLDSNSLVRGKGIVIDGTEKKISEKGEEQLKEKKKEVEADKAQKKVTEIGESS</sequence>
<feature type="region of interest" description="Disordered" evidence="1">
    <location>
        <begin position="56"/>
        <end position="77"/>
    </location>
</feature>
<dbReference type="OrthoDB" id="1740536at2759"/>
<evidence type="ECO:0000313" key="3">
    <source>
        <dbReference type="Proteomes" id="UP000027138"/>
    </source>
</evidence>